<evidence type="ECO:0000313" key="1">
    <source>
        <dbReference type="EMBL" id="STC69939.1"/>
    </source>
</evidence>
<dbReference type="STRING" id="35756.GCA_001044155_00474"/>
<accession>A0A376CPA9</accession>
<reference evidence="1 2" key="1">
    <citation type="submission" date="2018-06" db="EMBL/GenBank/DDBJ databases">
        <authorList>
            <consortium name="Pathogen Informatics"/>
            <person name="Doyle S."/>
        </authorList>
    </citation>
    <scope>NUCLEOTIDE SEQUENCE [LARGE SCALE GENOMIC DNA]</scope>
    <source>
        <strain evidence="1 2">NCTC11862</strain>
    </source>
</reference>
<proteinExistence type="predicted"/>
<evidence type="ECO:0000313" key="2">
    <source>
        <dbReference type="Proteomes" id="UP000254467"/>
    </source>
</evidence>
<dbReference type="RefSeq" id="WP_018581741.1">
    <property type="nucleotide sequence ID" value="NZ_LDYD01000003.1"/>
</dbReference>
<name>A0A376CPA9_9CORY</name>
<keyword evidence="2" id="KW-1185">Reference proteome</keyword>
<dbReference type="AlphaFoldDB" id="A0A376CPA9"/>
<gene>
    <name evidence="1" type="ORF">NCTC11862_01744</name>
</gene>
<sequence>MPSGTVELITTATWQPGRLHVETALAEGTVLSDATATEHVPAAHAQQLHLNVWTNTAGEGFIEASGDTVVFHEFNFEPASKLAG</sequence>
<protein>
    <submittedName>
        <fullName evidence="1">Uncharacterized protein</fullName>
    </submittedName>
</protein>
<organism evidence="1 2">
    <name type="scientific">Corynebacterium pilosum</name>
    <dbReference type="NCBI Taxonomy" id="35756"/>
    <lineage>
        <taxon>Bacteria</taxon>
        <taxon>Bacillati</taxon>
        <taxon>Actinomycetota</taxon>
        <taxon>Actinomycetes</taxon>
        <taxon>Mycobacteriales</taxon>
        <taxon>Corynebacteriaceae</taxon>
        <taxon>Corynebacterium</taxon>
    </lineage>
</organism>
<dbReference type="EMBL" id="UFXQ01000001">
    <property type="protein sequence ID" value="STC69939.1"/>
    <property type="molecule type" value="Genomic_DNA"/>
</dbReference>
<dbReference type="Proteomes" id="UP000254467">
    <property type="component" value="Unassembled WGS sequence"/>
</dbReference>